<gene>
    <name evidence="2" type="ORF">OQ273_19995</name>
</gene>
<proteinExistence type="predicted"/>
<dbReference type="RefSeq" id="WP_267992689.1">
    <property type="nucleotide sequence ID" value="NZ_JAPJZI010000001.1"/>
</dbReference>
<organism evidence="2 3">
    <name type="scientific">Hoeflea prorocentri</name>
    <dbReference type="NCBI Taxonomy" id="1922333"/>
    <lineage>
        <taxon>Bacteria</taxon>
        <taxon>Pseudomonadati</taxon>
        <taxon>Pseudomonadota</taxon>
        <taxon>Alphaproteobacteria</taxon>
        <taxon>Hyphomicrobiales</taxon>
        <taxon>Rhizobiaceae</taxon>
        <taxon>Hoeflea</taxon>
    </lineage>
</organism>
<evidence type="ECO:0000256" key="1">
    <source>
        <dbReference type="SAM" id="Phobius"/>
    </source>
</evidence>
<evidence type="ECO:0000313" key="3">
    <source>
        <dbReference type="Proteomes" id="UP001151234"/>
    </source>
</evidence>
<dbReference type="Proteomes" id="UP001151234">
    <property type="component" value="Unassembled WGS sequence"/>
</dbReference>
<accession>A0A9X3UM42</accession>
<feature type="transmembrane region" description="Helical" evidence="1">
    <location>
        <begin position="238"/>
        <end position="255"/>
    </location>
</feature>
<comment type="caution">
    <text evidence="2">The sequence shown here is derived from an EMBL/GenBank/DDBJ whole genome shotgun (WGS) entry which is preliminary data.</text>
</comment>
<evidence type="ECO:0008006" key="4">
    <source>
        <dbReference type="Google" id="ProtNLM"/>
    </source>
</evidence>
<keyword evidence="1" id="KW-0472">Membrane</keyword>
<dbReference type="EMBL" id="JAPJZI010000001">
    <property type="protein sequence ID" value="MDA5400866.1"/>
    <property type="molecule type" value="Genomic_DNA"/>
</dbReference>
<feature type="transmembrane region" description="Helical" evidence="1">
    <location>
        <begin position="201"/>
        <end position="226"/>
    </location>
</feature>
<reference evidence="2" key="1">
    <citation type="submission" date="2022-11" db="EMBL/GenBank/DDBJ databases">
        <title>Draft genome sequence of Hoeflea poritis E7-10 and Hoeflea prorocentri PM5-8, separated from scleractinian coral Porites lutea and marine dinoflagellate.</title>
        <authorList>
            <person name="Zhang G."/>
            <person name="Wei Q."/>
            <person name="Cai L."/>
        </authorList>
    </citation>
    <scope>NUCLEOTIDE SEQUENCE</scope>
    <source>
        <strain evidence="2">PM5-8</strain>
    </source>
</reference>
<feature type="transmembrane region" description="Helical" evidence="1">
    <location>
        <begin position="113"/>
        <end position="135"/>
    </location>
</feature>
<feature type="transmembrane region" description="Helical" evidence="1">
    <location>
        <begin position="381"/>
        <end position="398"/>
    </location>
</feature>
<feature type="transmembrane region" description="Helical" evidence="1">
    <location>
        <begin position="433"/>
        <end position="455"/>
    </location>
</feature>
<feature type="transmembrane region" description="Helical" evidence="1">
    <location>
        <begin position="141"/>
        <end position="159"/>
    </location>
</feature>
<name>A0A9X3UM42_9HYPH</name>
<sequence>MPNSNAAHTQADEHRDRAALALPVAAASAATAAFLSVMHIYFGTDYVGADNDDVMRLVQVRDLMAGQGWFDLTQYRLGLEGGTPMHWSRLIDVPLANLIGFFSLFTDIRTAEAAALFVWPLALLVPLFLAAAIAGRNFGDRGGMVVALVLSAFFVVAHNRFQPGSIDHHNVQLILIMLMVAGLTEPKLSRLWCSVAGSAGALAIVVGAETVPIVAAGCCAIAVLWAWVGRPARRGARAFGMAFAATLAVCFYLLTPPAAYARIACDAFSGGSYLLGTAGGVVLFLLAARWSDRSRRFRLTSLLVVGLGLGAAVVAIAPSCLQEPYAGLDPLLRSLWLDRVSEARSVVSQGRISPESLGAFYAVPLIALALCAWQVARGAEIVRYLVLFTILTVAYALSLHQVRGAVFANLIAIVPLSALIAQKSPSARRNKSLGMAAVQYLALMLVSLQLFWAFAGTAAFGGIDAVTTYSADRGQHHAACNSSGNLAVLAAEPAGVVSAGTGLGSAILRFTSHRVLSAPYHRNQGGILTQYQIAMGSEGDAEAFLRGAGVTLVAFCAGDPETREIVRTYPDGLYANLAAGNVPSFLQPARPGPQGPLKVFRVLR</sequence>
<feature type="transmembrane region" description="Helical" evidence="1">
    <location>
        <begin position="20"/>
        <end position="42"/>
    </location>
</feature>
<protein>
    <recommendedName>
        <fullName evidence="4">Oligosaccharyl transferase-like protein</fullName>
    </recommendedName>
</protein>
<keyword evidence="3" id="KW-1185">Reference proteome</keyword>
<feature type="transmembrane region" description="Helical" evidence="1">
    <location>
        <begin position="358"/>
        <end position="376"/>
    </location>
</feature>
<feature type="transmembrane region" description="Helical" evidence="1">
    <location>
        <begin position="267"/>
        <end position="287"/>
    </location>
</feature>
<dbReference type="AlphaFoldDB" id="A0A9X3UM42"/>
<evidence type="ECO:0000313" key="2">
    <source>
        <dbReference type="EMBL" id="MDA5400866.1"/>
    </source>
</evidence>
<keyword evidence="1" id="KW-0812">Transmembrane</keyword>
<keyword evidence="1" id="KW-1133">Transmembrane helix</keyword>
<feature type="transmembrane region" description="Helical" evidence="1">
    <location>
        <begin position="404"/>
        <end position="421"/>
    </location>
</feature>
<feature type="transmembrane region" description="Helical" evidence="1">
    <location>
        <begin position="299"/>
        <end position="317"/>
    </location>
</feature>